<feature type="chain" id="PRO_5007100142" evidence="1">
    <location>
        <begin position="25"/>
        <end position="65"/>
    </location>
</feature>
<keyword evidence="2" id="KW-0496">Mitochondrion</keyword>
<keyword evidence="1" id="KW-0732">Signal</keyword>
<protein>
    <submittedName>
        <fullName evidence="2">Uncharacterized protein</fullName>
    </submittedName>
</protein>
<reference evidence="2" key="1">
    <citation type="journal article" date="2015" name="Genome Biol. Evol.">
        <title>Organellar Genomes of White Spruce (Picea glauca): Assembly and Annotation.</title>
        <authorList>
            <person name="Jackman S.D."/>
            <person name="Warren R.L."/>
            <person name="Gibb E.A."/>
            <person name="Vandervalk B.P."/>
            <person name="Mohamadi H."/>
            <person name="Chu J."/>
            <person name="Raymond A."/>
            <person name="Pleasance S."/>
            <person name="Coope R."/>
            <person name="Wildung M.R."/>
            <person name="Ritland C.E."/>
            <person name="Bousquet J."/>
            <person name="Jones S.J."/>
            <person name="Bohlmann J."/>
            <person name="Birol I."/>
        </authorList>
    </citation>
    <scope>NUCLEOTIDE SEQUENCE [LARGE SCALE GENOMIC DNA]</scope>
    <source>
        <tissue evidence="2">Flushing bud</tissue>
    </source>
</reference>
<dbReference type="AlphaFoldDB" id="A0A101LX50"/>
<evidence type="ECO:0000313" key="2">
    <source>
        <dbReference type="EMBL" id="KUM46951.1"/>
    </source>
</evidence>
<comment type="caution">
    <text evidence="2">The sequence shown here is derived from an EMBL/GenBank/DDBJ whole genome shotgun (WGS) entry which is preliminary data.</text>
</comment>
<evidence type="ECO:0000256" key="1">
    <source>
        <dbReference type="SAM" id="SignalP"/>
    </source>
</evidence>
<gene>
    <name evidence="2" type="ORF">ABT39_MTgene6406</name>
</gene>
<sequence length="65" mass="7568">MGSALTDSIRIYFFSLLLDSQCDATNSQSWDRAWELPYGFITARLQRLYERAWVGTYTILFPLPT</sequence>
<feature type="signal peptide" evidence="1">
    <location>
        <begin position="1"/>
        <end position="24"/>
    </location>
</feature>
<proteinExistence type="predicted"/>
<geneLocation type="mitochondrion" evidence="2"/>
<organism evidence="2">
    <name type="scientific">Picea glauca</name>
    <name type="common">White spruce</name>
    <name type="synonym">Pinus glauca</name>
    <dbReference type="NCBI Taxonomy" id="3330"/>
    <lineage>
        <taxon>Eukaryota</taxon>
        <taxon>Viridiplantae</taxon>
        <taxon>Streptophyta</taxon>
        <taxon>Embryophyta</taxon>
        <taxon>Tracheophyta</taxon>
        <taxon>Spermatophyta</taxon>
        <taxon>Pinopsida</taxon>
        <taxon>Pinidae</taxon>
        <taxon>Conifers I</taxon>
        <taxon>Pinales</taxon>
        <taxon>Pinaceae</taxon>
        <taxon>Picea</taxon>
    </lineage>
</organism>
<accession>A0A101LX50</accession>
<dbReference type="EMBL" id="LKAM01000009">
    <property type="protein sequence ID" value="KUM46951.1"/>
    <property type="molecule type" value="Genomic_DNA"/>
</dbReference>
<name>A0A101LX50_PICGL</name>